<keyword evidence="15" id="KW-1185">Reference proteome</keyword>
<organism evidence="14 15">
    <name type="scientific">Paenibacillus roseus</name>
    <dbReference type="NCBI Taxonomy" id="2798579"/>
    <lineage>
        <taxon>Bacteria</taxon>
        <taxon>Bacillati</taxon>
        <taxon>Bacillota</taxon>
        <taxon>Bacilli</taxon>
        <taxon>Bacillales</taxon>
        <taxon>Paenibacillaceae</taxon>
        <taxon>Paenibacillus</taxon>
    </lineage>
</organism>
<dbReference type="EC" id="5.6.2.4" evidence="9"/>
<protein>
    <recommendedName>
        <fullName evidence="9">DNA 3'-5' helicase</fullName>
        <ecNumber evidence="9">5.6.2.4</ecNumber>
    </recommendedName>
</protein>
<dbReference type="PANTHER" id="PTHR11070:SF2">
    <property type="entry name" value="ATP-DEPENDENT DNA HELICASE SRS2"/>
    <property type="match status" value="1"/>
</dbReference>
<dbReference type="Pfam" id="PF13361">
    <property type="entry name" value="UvrD_C"/>
    <property type="match status" value="1"/>
</dbReference>
<dbReference type="InterPro" id="IPR013986">
    <property type="entry name" value="DExx_box_DNA_helicase_dom_sf"/>
</dbReference>
<sequence length="745" mass="84274">MSEVTLLITTSPTPAGAAKKDIPEAKLASLATTRQLVGEDAPDSGYFRSLERIGIELNEPQLQAVRHGDGPLLTLAGAGAGKTTMLVCRTGYMLSVRRIPPGRMLLLTFSSKAAAEMRERIAALPGMTGRETAQLYARTFHSFFLQLIRRQGVEQDIFSSTQRQHIVLKQIMRELGIQGPYQPETLLSLLSSYKLNMLTVAAMPGNTAGEKDMKQILLRYEQWKQDNGQMDFDDVLLVAHRMLKDDPGLLRSLQDRFHYVMVDEFQDTNELQYELVRMLAAPRRNLMVVGDDDQTIYSFNGAKSEFLLEFEQLYPDAAVVTLDINYRSTAVIVGLGNEIIRHNVRRRTKTLQATRQGTGQPQYIRPATSDEEAQHIVGYIKREVDDGRRSYGDFAILYRAASNSRAMLEQLMLQDIPHIEYGDGILLYDHGLVKPIVDYLRLSQDRRNFQAMESIMPSLYLNRERAMAHIRAHDQIRPKKGPLIYLRSLPGLRDFQREKIKERLALIRSLKIMKPEQAIAYIRRQFYDAYIEANENHKMTQHKELQKELLDELETSAKRFGTISELLAFIDQVKLKSSTDAAGKSQEQGDRIALMTIHRAKGLEFPVVLLIGACEGSLPHSSALEADRMKDIYTKESGMQKLQIALEEERRLAYVAVTRAREELLISSPSLYRGRKAAVSRFVLAPFESGEVQRGKTMVAVPAWFCTGKPCKAWTRISEVEHALEAKECPLCQAPMAKGSREVPV</sequence>
<proteinExistence type="inferred from homology"/>
<dbReference type="PROSITE" id="PS51198">
    <property type="entry name" value="UVRD_HELICASE_ATP_BIND"/>
    <property type="match status" value="1"/>
</dbReference>
<name>A0A934JBA9_9BACL</name>
<keyword evidence="3 11" id="KW-0378">Hydrolase</keyword>
<dbReference type="GO" id="GO:0016787">
    <property type="term" value="F:hydrolase activity"/>
    <property type="evidence" value="ECO:0007669"/>
    <property type="project" value="UniProtKB-UniRule"/>
</dbReference>
<evidence type="ECO:0000259" key="13">
    <source>
        <dbReference type="PROSITE" id="PS51217"/>
    </source>
</evidence>
<dbReference type="Pfam" id="PF00580">
    <property type="entry name" value="UvrD-helicase"/>
    <property type="match status" value="1"/>
</dbReference>
<dbReference type="PANTHER" id="PTHR11070">
    <property type="entry name" value="UVRD / RECB / PCRA DNA HELICASE FAMILY MEMBER"/>
    <property type="match status" value="1"/>
</dbReference>
<dbReference type="AlphaFoldDB" id="A0A934JBA9"/>
<dbReference type="EMBL" id="JAELUP010000113">
    <property type="protein sequence ID" value="MBJ6364011.1"/>
    <property type="molecule type" value="Genomic_DNA"/>
</dbReference>
<comment type="catalytic activity">
    <reaction evidence="8">
        <text>Couples ATP hydrolysis with the unwinding of duplex DNA by translocating in the 3'-5' direction.</text>
        <dbReference type="EC" id="5.6.2.4"/>
    </reaction>
</comment>
<dbReference type="GO" id="GO:0033202">
    <property type="term" value="C:DNA helicase complex"/>
    <property type="evidence" value="ECO:0007669"/>
    <property type="project" value="TreeGrafter"/>
</dbReference>
<evidence type="ECO:0000256" key="8">
    <source>
        <dbReference type="ARBA" id="ARBA00034617"/>
    </source>
</evidence>
<dbReference type="GO" id="GO:0005829">
    <property type="term" value="C:cytosol"/>
    <property type="evidence" value="ECO:0007669"/>
    <property type="project" value="TreeGrafter"/>
</dbReference>
<dbReference type="InterPro" id="IPR027417">
    <property type="entry name" value="P-loop_NTPase"/>
</dbReference>
<dbReference type="GO" id="GO:0003677">
    <property type="term" value="F:DNA binding"/>
    <property type="evidence" value="ECO:0007669"/>
    <property type="project" value="UniProtKB-KW"/>
</dbReference>
<evidence type="ECO:0000313" key="14">
    <source>
        <dbReference type="EMBL" id="MBJ6364011.1"/>
    </source>
</evidence>
<evidence type="ECO:0000256" key="7">
    <source>
        <dbReference type="ARBA" id="ARBA00023235"/>
    </source>
</evidence>
<dbReference type="CDD" id="cd18807">
    <property type="entry name" value="SF1_C_UvrD"/>
    <property type="match status" value="1"/>
</dbReference>
<comment type="caution">
    <text evidence="14">The sequence shown here is derived from an EMBL/GenBank/DDBJ whole genome shotgun (WGS) entry which is preliminary data.</text>
</comment>
<evidence type="ECO:0000256" key="3">
    <source>
        <dbReference type="ARBA" id="ARBA00022801"/>
    </source>
</evidence>
<evidence type="ECO:0000256" key="1">
    <source>
        <dbReference type="ARBA" id="ARBA00009922"/>
    </source>
</evidence>
<keyword evidence="4 11" id="KW-0347">Helicase</keyword>
<evidence type="ECO:0000256" key="2">
    <source>
        <dbReference type="ARBA" id="ARBA00022741"/>
    </source>
</evidence>
<dbReference type="GO" id="GO:0000725">
    <property type="term" value="P:recombinational repair"/>
    <property type="evidence" value="ECO:0007669"/>
    <property type="project" value="TreeGrafter"/>
</dbReference>
<dbReference type="InterPro" id="IPR014017">
    <property type="entry name" value="DNA_helicase_UvrD-like_C"/>
</dbReference>
<accession>A0A934JBA9</accession>
<keyword evidence="5 11" id="KW-0067">ATP-binding</keyword>
<feature type="domain" description="UvrD-like helicase ATP-binding" evidence="12">
    <location>
        <begin position="55"/>
        <end position="329"/>
    </location>
</feature>
<dbReference type="Gene3D" id="1.10.10.160">
    <property type="match status" value="1"/>
</dbReference>
<evidence type="ECO:0000256" key="9">
    <source>
        <dbReference type="ARBA" id="ARBA00034808"/>
    </source>
</evidence>
<dbReference type="GO" id="GO:0005524">
    <property type="term" value="F:ATP binding"/>
    <property type="evidence" value="ECO:0007669"/>
    <property type="project" value="UniProtKB-UniRule"/>
</dbReference>
<keyword evidence="2 11" id="KW-0547">Nucleotide-binding</keyword>
<keyword evidence="6" id="KW-0238">DNA-binding</keyword>
<feature type="domain" description="UvrD-like helicase C-terminal" evidence="13">
    <location>
        <begin position="330"/>
        <end position="602"/>
    </location>
</feature>
<dbReference type="RefSeq" id="WP_199021653.1">
    <property type="nucleotide sequence ID" value="NZ_JAELUP010000113.1"/>
</dbReference>
<evidence type="ECO:0000256" key="6">
    <source>
        <dbReference type="ARBA" id="ARBA00023125"/>
    </source>
</evidence>
<gene>
    <name evidence="14" type="ORF">JFN88_22600</name>
</gene>
<keyword evidence="7" id="KW-0413">Isomerase</keyword>
<evidence type="ECO:0000256" key="5">
    <source>
        <dbReference type="ARBA" id="ARBA00022840"/>
    </source>
</evidence>
<dbReference type="Proteomes" id="UP000640274">
    <property type="component" value="Unassembled WGS sequence"/>
</dbReference>
<comment type="similarity">
    <text evidence="1">Belongs to the helicase family. UvrD subfamily.</text>
</comment>
<evidence type="ECO:0000256" key="11">
    <source>
        <dbReference type="PROSITE-ProRule" id="PRU00560"/>
    </source>
</evidence>
<evidence type="ECO:0000256" key="10">
    <source>
        <dbReference type="ARBA" id="ARBA00048988"/>
    </source>
</evidence>
<dbReference type="PROSITE" id="PS51217">
    <property type="entry name" value="UVRD_HELICASE_CTER"/>
    <property type="match status" value="1"/>
</dbReference>
<evidence type="ECO:0000256" key="4">
    <source>
        <dbReference type="ARBA" id="ARBA00022806"/>
    </source>
</evidence>
<dbReference type="InterPro" id="IPR000212">
    <property type="entry name" value="DNA_helicase_UvrD/REP"/>
</dbReference>
<feature type="binding site" evidence="11">
    <location>
        <begin position="76"/>
        <end position="83"/>
    </location>
    <ligand>
        <name>ATP</name>
        <dbReference type="ChEBI" id="CHEBI:30616"/>
    </ligand>
</feature>
<comment type="catalytic activity">
    <reaction evidence="10">
        <text>ATP + H2O = ADP + phosphate + H(+)</text>
        <dbReference type="Rhea" id="RHEA:13065"/>
        <dbReference type="ChEBI" id="CHEBI:15377"/>
        <dbReference type="ChEBI" id="CHEBI:15378"/>
        <dbReference type="ChEBI" id="CHEBI:30616"/>
        <dbReference type="ChEBI" id="CHEBI:43474"/>
        <dbReference type="ChEBI" id="CHEBI:456216"/>
        <dbReference type="EC" id="5.6.2.4"/>
    </reaction>
</comment>
<evidence type="ECO:0000259" key="12">
    <source>
        <dbReference type="PROSITE" id="PS51198"/>
    </source>
</evidence>
<dbReference type="InterPro" id="IPR014016">
    <property type="entry name" value="UvrD-like_ATP-bd"/>
</dbReference>
<evidence type="ECO:0000313" key="15">
    <source>
        <dbReference type="Proteomes" id="UP000640274"/>
    </source>
</evidence>
<dbReference type="GO" id="GO:0043138">
    <property type="term" value="F:3'-5' DNA helicase activity"/>
    <property type="evidence" value="ECO:0007669"/>
    <property type="project" value="UniProtKB-EC"/>
</dbReference>
<reference evidence="14" key="1">
    <citation type="submission" date="2020-12" db="EMBL/GenBank/DDBJ databases">
        <authorList>
            <person name="Huq M.A."/>
        </authorList>
    </citation>
    <scope>NUCLEOTIDE SEQUENCE</scope>
    <source>
        <strain evidence="14">MAHUQ-46</strain>
    </source>
</reference>
<dbReference type="InterPro" id="IPR025916">
    <property type="entry name" value="YdjO"/>
</dbReference>
<dbReference type="Pfam" id="PF14169">
    <property type="entry name" value="YdjO"/>
    <property type="match status" value="1"/>
</dbReference>
<dbReference type="CDD" id="cd17932">
    <property type="entry name" value="DEXQc_UvrD"/>
    <property type="match status" value="1"/>
</dbReference>
<dbReference type="SUPFAM" id="SSF52540">
    <property type="entry name" value="P-loop containing nucleoside triphosphate hydrolases"/>
    <property type="match status" value="1"/>
</dbReference>
<dbReference type="Gene3D" id="1.10.486.10">
    <property type="entry name" value="PCRA, domain 4"/>
    <property type="match status" value="1"/>
</dbReference>
<dbReference type="Gene3D" id="3.40.50.300">
    <property type="entry name" value="P-loop containing nucleotide triphosphate hydrolases"/>
    <property type="match status" value="2"/>
</dbReference>